<dbReference type="OrthoDB" id="9804765at2"/>
<dbReference type="Gene3D" id="3.30.429.10">
    <property type="entry name" value="Macrophage Migration Inhibitory Factor"/>
    <property type="match status" value="1"/>
</dbReference>
<comment type="caution">
    <text evidence="1">The sequence shown here is derived from an EMBL/GenBank/DDBJ whole genome shotgun (WGS) entry which is preliminary data.</text>
</comment>
<dbReference type="PANTHER" id="PTHR38460:SF1">
    <property type="entry name" value="TAUTOMERASE YOLI-RELATED"/>
    <property type="match status" value="1"/>
</dbReference>
<dbReference type="EMBL" id="RCUV01000001">
    <property type="protein sequence ID" value="RLP73729.1"/>
    <property type="molecule type" value="Genomic_DNA"/>
</dbReference>
<name>A0A3L7A0I9_9MICO</name>
<reference evidence="1 2" key="1">
    <citation type="submission" date="2018-10" db="EMBL/GenBank/DDBJ databases">
        <authorList>
            <person name="Li J."/>
        </authorList>
    </citation>
    <scope>NUCLEOTIDE SEQUENCE [LARGE SCALE GENOMIC DNA]</scope>
    <source>
        <strain evidence="1 2">CCTCC AB209002</strain>
    </source>
</reference>
<dbReference type="Pfam" id="PF14552">
    <property type="entry name" value="Tautomerase_2"/>
    <property type="match status" value="1"/>
</dbReference>
<dbReference type="InterPro" id="IPR014347">
    <property type="entry name" value="Tautomerase/MIF_sf"/>
</dbReference>
<dbReference type="AlphaFoldDB" id="A0A3L7A0I9"/>
<dbReference type="InterPro" id="IPR037479">
    <property type="entry name" value="Tauto_MSAD"/>
</dbReference>
<evidence type="ECO:0000313" key="2">
    <source>
        <dbReference type="Proteomes" id="UP000270299"/>
    </source>
</evidence>
<sequence>MAQFVVYGHRAAIMPRIPAVSDAIHSAAVSILRLPAEKRFHRFIPLDPEQFIAPADRSIDYTIIEISMFEGRSSETKKDFLRLLIRNVAALGIAPDDIEITITETPRANWAIRGVPADELELNYSVDV</sequence>
<dbReference type="SUPFAM" id="SSF55331">
    <property type="entry name" value="Tautomerase/MIF"/>
    <property type="match status" value="1"/>
</dbReference>
<accession>A0A3L7A0I9</accession>
<protein>
    <submittedName>
        <fullName evidence="1">Tautomerase family protein</fullName>
    </submittedName>
</protein>
<dbReference type="PANTHER" id="PTHR38460">
    <property type="entry name" value="TAUTOMERASE YOLI-RELATED"/>
    <property type="match status" value="1"/>
</dbReference>
<proteinExistence type="predicted"/>
<dbReference type="Proteomes" id="UP000270299">
    <property type="component" value="Unassembled WGS sequence"/>
</dbReference>
<evidence type="ECO:0000313" key="1">
    <source>
        <dbReference type="EMBL" id="RLP73729.1"/>
    </source>
</evidence>
<dbReference type="RefSeq" id="WP_121671279.1">
    <property type="nucleotide sequence ID" value="NZ_BMXM01000002.1"/>
</dbReference>
<gene>
    <name evidence="1" type="ORF">D9V29_00025</name>
</gene>
<keyword evidence="2" id="KW-1185">Reference proteome</keyword>
<organism evidence="1 2">
    <name type="scientific">Mycetocola manganoxydans</name>
    <dbReference type="NCBI Taxonomy" id="699879"/>
    <lineage>
        <taxon>Bacteria</taxon>
        <taxon>Bacillati</taxon>
        <taxon>Actinomycetota</taxon>
        <taxon>Actinomycetes</taxon>
        <taxon>Micrococcales</taxon>
        <taxon>Microbacteriaceae</taxon>
        <taxon>Mycetocola</taxon>
    </lineage>
</organism>